<dbReference type="AlphaFoldDB" id="A0A8S1KV97"/>
<keyword evidence="1" id="KW-0812">Transmembrane</keyword>
<keyword evidence="3" id="KW-1185">Reference proteome</keyword>
<evidence type="ECO:0000313" key="2">
    <source>
        <dbReference type="EMBL" id="CAD8059420.1"/>
    </source>
</evidence>
<sequence length="670" mass="79586">MNKLLFNRWTLTFANKDYEDLYEIEMSKYRLHYFRIIETIIMLLCFYQFTIYLIDGQHVFLIITLAVLGAFILGVLIITKKFDKKIRYYHFFIYLISITISVYVATQTKQKALYLIGFYSGSISVIQYLFSNFCLRILAFLVVPTVQLYIMDALTAQDFSYIILLFASQFLVIVYSHYNEFMYRLAFSYMHYNIKLKEILDEYVPHCFFAISLNQHNNQFQLEFVNQQGKSQFNIEDTKSMIEILRNTYVGHKNQINAIIDLSQIQIYKSGDISTKKLQTKRQTLEEYSFYKIKQNLQIKNDHIKLIEQLDGVYFDNEKQQNNILNIDIRQLNYGKNYLLFVLKEEKPQQMMSKSEEQIKFLNKIVNFVTNQLFTSLSHLSNAILNINFTQLDNEKVKSIQCLNLSIMNQFQNFYYFVNACKINNEPLSCKIVNLKQFINNLEPYFSYMSNTLKKRFFIQMNIEELIVKISSKFLSQIIVNIFEQCLAQADVNTNITLTIKTEMNLNPLVYENNHEEKSSIQEFDFIKKVVVESEESPTKSDVQKLIKFEFSFFTEKQIELQPQNQLILNPQSFEDFQFNNKQEFLLIYPITNFLLKKIGPYNSVQQFQNINCEFKSTSKQAINIFPSMMDLFQVQNLYQNTISFYIYSDQTLLTQSFIKYVQQKSFLDY</sequence>
<evidence type="ECO:0000256" key="1">
    <source>
        <dbReference type="SAM" id="Phobius"/>
    </source>
</evidence>
<name>A0A8S1KV97_9CILI</name>
<dbReference type="OrthoDB" id="306947at2759"/>
<proteinExistence type="predicted"/>
<feature type="transmembrane region" description="Helical" evidence="1">
    <location>
        <begin position="137"/>
        <end position="154"/>
    </location>
</feature>
<feature type="transmembrane region" description="Helical" evidence="1">
    <location>
        <begin position="33"/>
        <end position="54"/>
    </location>
</feature>
<dbReference type="Proteomes" id="UP000692954">
    <property type="component" value="Unassembled WGS sequence"/>
</dbReference>
<organism evidence="2 3">
    <name type="scientific">Paramecium sonneborni</name>
    <dbReference type="NCBI Taxonomy" id="65129"/>
    <lineage>
        <taxon>Eukaryota</taxon>
        <taxon>Sar</taxon>
        <taxon>Alveolata</taxon>
        <taxon>Ciliophora</taxon>
        <taxon>Intramacronucleata</taxon>
        <taxon>Oligohymenophorea</taxon>
        <taxon>Peniculida</taxon>
        <taxon>Parameciidae</taxon>
        <taxon>Paramecium</taxon>
    </lineage>
</organism>
<feature type="transmembrane region" description="Helical" evidence="1">
    <location>
        <begin position="160"/>
        <end position="178"/>
    </location>
</feature>
<dbReference type="EMBL" id="CAJJDN010000013">
    <property type="protein sequence ID" value="CAD8059420.1"/>
    <property type="molecule type" value="Genomic_DNA"/>
</dbReference>
<reference evidence="2" key="1">
    <citation type="submission" date="2021-01" db="EMBL/GenBank/DDBJ databases">
        <authorList>
            <consortium name="Genoscope - CEA"/>
            <person name="William W."/>
        </authorList>
    </citation>
    <scope>NUCLEOTIDE SEQUENCE</scope>
</reference>
<gene>
    <name evidence="2" type="ORF">PSON_ATCC_30995.1.T0130243</name>
</gene>
<evidence type="ECO:0000313" key="3">
    <source>
        <dbReference type="Proteomes" id="UP000692954"/>
    </source>
</evidence>
<comment type="caution">
    <text evidence="2">The sequence shown here is derived from an EMBL/GenBank/DDBJ whole genome shotgun (WGS) entry which is preliminary data.</text>
</comment>
<evidence type="ECO:0008006" key="4">
    <source>
        <dbReference type="Google" id="ProtNLM"/>
    </source>
</evidence>
<keyword evidence="1" id="KW-0472">Membrane</keyword>
<feature type="transmembrane region" description="Helical" evidence="1">
    <location>
        <begin position="60"/>
        <end position="79"/>
    </location>
</feature>
<keyword evidence="1" id="KW-1133">Transmembrane helix</keyword>
<feature type="transmembrane region" description="Helical" evidence="1">
    <location>
        <begin position="86"/>
        <end position="106"/>
    </location>
</feature>
<accession>A0A8S1KV97</accession>
<protein>
    <recommendedName>
        <fullName evidence="4">Transmembrane protein</fullName>
    </recommendedName>
</protein>